<feature type="compositionally biased region" description="Acidic residues" evidence="1">
    <location>
        <begin position="795"/>
        <end position="811"/>
    </location>
</feature>
<feature type="compositionally biased region" description="Low complexity" evidence="1">
    <location>
        <begin position="255"/>
        <end position="265"/>
    </location>
</feature>
<dbReference type="KEGG" id="acan:ACA1_172800"/>
<proteinExistence type="predicted"/>
<feature type="compositionally biased region" description="Low complexity" evidence="1">
    <location>
        <begin position="69"/>
        <end position="78"/>
    </location>
</feature>
<feature type="compositionally biased region" description="Low complexity" evidence="1">
    <location>
        <begin position="18"/>
        <end position="41"/>
    </location>
</feature>
<dbReference type="Proteomes" id="UP000011083">
    <property type="component" value="Unassembled WGS sequence"/>
</dbReference>
<feature type="compositionally biased region" description="Basic residues" evidence="1">
    <location>
        <begin position="947"/>
        <end position="957"/>
    </location>
</feature>
<feature type="compositionally biased region" description="Pro residues" evidence="1">
    <location>
        <begin position="629"/>
        <end position="659"/>
    </location>
</feature>
<feature type="region of interest" description="Disordered" evidence="1">
    <location>
        <begin position="488"/>
        <end position="696"/>
    </location>
</feature>
<feature type="compositionally biased region" description="Low complexity" evidence="1">
    <location>
        <begin position="217"/>
        <end position="230"/>
    </location>
</feature>
<accession>L8HGJ9</accession>
<feature type="compositionally biased region" description="Polar residues" evidence="1">
    <location>
        <begin position="354"/>
        <end position="370"/>
    </location>
</feature>
<dbReference type="GeneID" id="14925677"/>
<dbReference type="RefSeq" id="XP_004356554.1">
    <property type="nucleotide sequence ID" value="XM_004356501.1"/>
</dbReference>
<feature type="compositionally biased region" description="Low complexity" evidence="1">
    <location>
        <begin position="423"/>
        <end position="448"/>
    </location>
</feature>
<feature type="compositionally biased region" description="Basic residues" evidence="1">
    <location>
        <begin position="51"/>
        <end position="68"/>
    </location>
</feature>
<feature type="compositionally biased region" description="Low complexity" evidence="1">
    <location>
        <begin position="532"/>
        <end position="558"/>
    </location>
</feature>
<gene>
    <name evidence="2" type="ORF">ACA1_172800</name>
</gene>
<feature type="compositionally biased region" description="Basic and acidic residues" evidence="1">
    <location>
        <begin position="509"/>
        <end position="519"/>
    </location>
</feature>
<feature type="region of interest" description="Disordered" evidence="1">
    <location>
        <begin position="135"/>
        <end position="171"/>
    </location>
</feature>
<dbReference type="VEuPathDB" id="AmoebaDB:ACA1_172800"/>
<feature type="region of interest" description="Disordered" evidence="1">
    <location>
        <begin position="947"/>
        <end position="1009"/>
    </location>
</feature>
<organism evidence="2 3">
    <name type="scientific">Acanthamoeba castellanii (strain ATCC 30010 / Neff)</name>
    <dbReference type="NCBI Taxonomy" id="1257118"/>
    <lineage>
        <taxon>Eukaryota</taxon>
        <taxon>Amoebozoa</taxon>
        <taxon>Discosea</taxon>
        <taxon>Longamoebia</taxon>
        <taxon>Centramoebida</taxon>
        <taxon>Acanthamoebidae</taxon>
        <taxon>Acanthamoeba</taxon>
    </lineage>
</organism>
<evidence type="ECO:0000313" key="3">
    <source>
        <dbReference type="Proteomes" id="UP000011083"/>
    </source>
</evidence>
<feature type="compositionally biased region" description="Basic and acidic residues" evidence="1">
    <location>
        <begin position="827"/>
        <end position="848"/>
    </location>
</feature>
<feature type="compositionally biased region" description="Low complexity" evidence="1">
    <location>
        <begin position="459"/>
        <end position="474"/>
    </location>
</feature>
<dbReference type="OMA" id="PLHANIA"/>
<sequence>MKKVISLPSSPAALRRFSPSSSHSPSSSTRSSSTHNNKTTSPALRRPSPNSHHHHKPNNKKSANKKKLSLSIKLAASSDSEWGRTDDEGDDDDSTTTWGSSDEDEWESSFDPLWVVDADELELHRRWTDQNGITTAGQPAGVIKGKPLRRSPLATNSTVSTSLSLPASEHHPTAQHLDVGAGACADVSTSRPPSPSTTATATGHQISYAQLQSAANAASSAAARHSPSSSPRKPVDVPAGSLLPALDLDRVVSSPVSLGSSMSRRNTIATPREARGDASSAAAVVSQWKVGKISPRGDDDVKSEATPAQKNESEEATVAKWSPRRSELQISFERFEARLALKKQQSAVIGVKTPESNEQPQPQRDQGKTANSKRSGSKRKMKKNVRSLNKEETDAKRKKKRSEAETRRTYRRSQGSPPMLLRSAAAAVESDSDSSEVAGYLAECGGSETESEEEKRAKASSAPVSPHSSSSSSMSSLAVIASLALRSGGGFPLNRSRSSEVQAKARRTISKEDKKRDDANNVGAGAISTDHLPAIATATPLPPNNNINSSSVNKASSNHTHDSSATDNAELTWKTIWQDPHEGETEGAVTLTSSSSSSTPPLTSSLSANEASTRKALKRGLEGRSASLPPVPSRPPLAPPSSPSLPPHIEPLPFPPFATSPPASLNPLASPPAPAPSSSVASPSLRHRCRAESSGAPQQLMLVPPPLLPHVYQKQQQQQLLHHHPHRSLERVRTVVLSPSLATRQPLRLQQQRQAGLSVVSLGCSSRAAAESGEINTSSFLRSQSEEISARSFDDDFDNGDDDSGGVDQVDDGLHERRQVTSWRGRSGGEWRNRSRESGFHHQSDDLATRRARIERARSFGGAKADADHCDSGDDDDDDLLLFVSDDDDDSVFVDDEVDGGEEEEHLIEAELTSFLKRTRSGSHKPLRDFSGSLEGRRSPLTVRLVPHHHHHHHHPHASMTPTTRDACGDELTITDGGLESGESHTAGGASRDSGHELPCRSPWGITIE</sequence>
<feature type="region of interest" description="Disordered" evidence="1">
    <location>
        <begin position="1"/>
        <end position="106"/>
    </location>
</feature>
<feature type="region of interest" description="Disordered" evidence="1">
    <location>
        <begin position="217"/>
        <end position="238"/>
    </location>
</feature>
<protein>
    <submittedName>
        <fullName evidence="2">Uncharacterized protein</fullName>
    </submittedName>
</protein>
<reference evidence="2 3" key="1">
    <citation type="journal article" date="2013" name="Genome Biol.">
        <title>Genome of Acanthamoeba castellanii highlights extensive lateral gene transfer and early evolution of tyrosine kinase signaling.</title>
        <authorList>
            <person name="Clarke M."/>
            <person name="Lohan A.J."/>
            <person name="Liu B."/>
            <person name="Lagkouvardos I."/>
            <person name="Roy S."/>
            <person name="Zafar N."/>
            <person name="Bertelli C."/>
            <person name="Schilde C."/>
            <person name="Kianianmomeni A."/>
            <person name="Burglin T.R."/>
            <person name="Frech C."/>
            <person name="Turcotte B."/>
            <person name="Kopec K.O."/>
            <person name="Synnott J.M."/>
            <person name="Choo C."/>
            <person name="Paponov I."/>
            <person name="Finkler A."/>
            <person name="Soon Heng Tan C."/>
            <person name="Hutchins A.P."/>
            <person name="Weinmeier T."/>
            <person name="Rattei T."/>
            <person name="Chu J.S."/>
            <person name="Gimenez G."/>
            <person name="Irimia M."/>
            <person name="Rigden D.J."/>
            <person name="Fitzpatrick D.A."/>
            <person name="Lorenzo-Morales J."/>
            <person name="Bateman A."/>
            <person name="Chiu C.H."/>
            <person name="Tang P."/>
            <person name="Hegemann P."/>
            <person name="Fromm H."/>
            <person name="Raoult D."/>
            <person name="Greub G."/>
            <person name="Miranda-Saavedra D."/>
            <person name="Chen N."/>
            <person name="Nash P."/>
            <person name="Ginger M.L."/>
            <person name="Horn M."/>
            <person name="Schaap P."/>
            <person name="Caler L."/>
            <person name="Loftus B."/>
        </authorList>
    </citation>
    <scope>NUCLEOTIDE SEQUENCE [LARGE SCALE GENOMIC DNA]</scope>
    <source>
        <strain evidence="2 3">Neff</strain>
    </source>
</reference>
<keyword evidence="3" id="KW-1185">Reference proteome</keyword>
<evidence type="ECO:0000313" key="2">
    <source>
        <dbReference type="EMBL" id="ELR24654.1"/>
    </source>
</evidence>
<dbReference type="AlphaFoldDB" id="L8HGJ9"/>
<feature type="region of interest" description="Disordered" evidence="1">
    <location>
        <begin position="255"/>
        <end position="324"/>
    </location>
</feature>
<dbReference type="EMBL" id="KB007811">
    <property type="protein sequence ID" value="ELR24654.1"/>
    <property type="molecule type" value="Genomic_DNA"/>
</dbReference>
<feature type="compositionally biased region" description="Low complexity" evidence="1">
    <location>
        <begin position="590"/>
        <end position="607"/>
    </location>
</feature>
<feature type="region of interest" description="Disordered" evidence="1">
    <location>
        <begin position="792"/>
        <end position="848"/>
    </location>
</feature>
<feature type="compositionally biased region" description="Basic residues" evidence="1">
    <location>
        <begin position="375"/>
        <end position="385"/>
    </location>
</feature>
<evidence type="ECO:0000256" key="1">
    <source>
        <dbReference type="SAM" id="MobiDB-lite"/>
    </source>
</evidence>
<feature type="compositionally biased region" description="Polar residues" evidence="1">
    <location>
        <begin position="153"/>
        <end position="165"/>
    </location>
</feature>
<name>L8HGJ9_ACACF</name>
<feature type="region of interest" description="Disordered" evidence="1">
    <location>
        <begin position="349"/>
        <end position="474"/>
    </location>
</feature>